<organism evidence="2 3">
    <name type="scientific">Micromonospora parathelypteridis</name>
    <dbReference type="NCBI Taxonomy" id="1839617"/>
    <lineage>
        <taxon>Bacteria</taxon>
        <taxon>Bacillati</taxon>
        <taxon>Actinomycetota</taxon>
        <taxon>Actinomycetes</taxon>
        <taxon>Micromonosporales</taxon>
        <taxon>Micromonosporaceae</taxon>
        <taxon>Micromonospora</taxon>
    </lineage>
</organism>
<gene>
    <name evidence="2" type="ORF">HNR20_000595</name>
</gene>
<name>A0A840VU42_9ACTN</name>
<reference evidence="2 3" key="1">
    <citation type="submission" date="2020-08" db="EMBL/GenBank/DDBJ databases">
        <title>Sequencing the genomes of 1000 actinobacteria strains.</title>
        <authorList>
            <person name="Klenk H.-P."/>
        </authorList>
    </citation>
    <scope>NUCLEOTIDE SEQUENCE [LARGE SCALE GENOMIC DNA]</scope>
    <source>
        <strain evidence="2 3">DSM 103125</strain>
    </source>
</reference>
<feature type="chain" id="PRO_5033063523" description="WxL domain-containing protein" evidence="1">
    <location>
        <begin position="28"/>
        <end position="183"/>
    </location>
</feature>
<evidence type="ECO:0000313" key="3">
    <source>
        <dbReference type="Proteomes" id="UP000586947"/>
    </source>
</evidence>
<sequence>MSMRRSFELTVAIGAACLVGLPTPARADSTGDVTATVVVVGGELSIITPASAFLGQGSPDGGVTGQLGTVTVIDDRAQLAATWVATVTATDFTTGGATPEETIPASTIEYWSGPATQNVGTGVLVPGQPTAAEAVSLAVRQTAFSRTTGDGLNSASWNPTLTLELSPSTVVGDYTGTVTHSVA</sequence>
<evidence type="ECO:0000256" key="1">
    <source>
        <dbReference type="SAM" id="SignalP"/>
    </source>
</evidence>
<dbReference type="RefSeq" id="WP_229687500.1">
    <property type="nucleotide sequence ID" value="NZ_BMNF01000008.1"/>
</dbReference>
<proteinExistence type="predicted"/>
<evidence type="ECO:0000313" key="2">
    <source>
        <dbReference type="EMBL" id="MBB5476090.1"/>
    </source>
</evidence>
<evidence type="ECO:0008006" key="4">
    <source>
        <dbReference type="Google" id="ProtNLM"/>
    </source>
</evidence>
<dbReference type="AlphaFoldDB" id="A0A840VU42"/>
<keyword evidence="3" id="KW-1185">Reference proteome</keyword>
<feature type="signal peptide" evidence="1">
    <location>
        <begin position="1"/>
        <end position="27"/>
    </location>
</feature>
<keyword evidence="1" id="KW-0732">Signal</keyword>
<protein>
    <recommendedName>
        <fullName evidence="4">WxL domain-containing protein</fullName>
    </recommendedName>
</protein>
<dbReference type="Proteomes" id="UP000586947">
    <property type="component" value="Unassembled WGS sequence"/>
</dbReference>
<dbReference type="EMBL" id="JACHDP010000001">
    <property type="protein sequence ID" value="MBB5476090.1"/>
    <property type="molecule type" value="Genomic_DNA"/>
</dbReference>
<comment type="caution">
    <text evidence="2">The sequence shown here is derived from an EMBL/GenBank/DDBJ whole genome shotgun (WGS) entry which is preliminary data.</text>
</comment>
<accession>A0A840VU42</accession>